<feature type="compositionally biased region" description="Polar residues" evidence="1">
    <location>
        <begin position="329"/>
        <end position="351"/>
    </location>
</feature>
<keyword evidence="4" id="KW-1185">Reference proteome</keyword>
<feature type="compositionally biased region" description="Basic and acidic residues" evidence="1">
    <location>
        <begin position="364"/>
        <end position="373"/>
    </location>
</feature>
<name>A0A6F8YAN2_9ACTN</name>
<sequence length="475" mass="51762">MIIRTRRIVALAAAMVLPFLVAVPAVAEEEKPEERPRKSFVRLCDPTGCYIAWRVVDSDSDGVCDADELMAGTDPFDARSRPGLRQTVELATAEKLPSFRYGLGIFVAFPAELIELKEKATNLPVVGAFAMPERADTYTRLGVNLGQFDELKASVRRDGIAIGLGTRAQTAGEQPTIEITLFGGRYQGYERGETAQGSPAQYGGAVRTEPLWIWNDADFRVHYKDGSHDDVTLIPGGSSRQHYNQDGSKGTRTEHVHNESDGVDIDITYIYSPDGKLTKTIETKSRRNPDGSYDTLTEETTYIYGDDGKVTGTVHSESVVLVGSEHESAGQTVSQCDASGGNCTEVGSMTYHSDDDEPEDDPGHDDPGGHDDTTTEYVNPDYTDDAVTYVNTFSDVTRVLGANINVMRDWRPPYADKEPDLDRLSGIIYVDDTAGVYNTYFSEPKVTTAQPEYVPGMPNPGDRALPPVGGCGGLC</sequence>
<dbReference type="Proteomes" id="UP000503011">
    <property type="component" value="Chromosome"/>
</dbReference>
<organism evidence="3 4">
    <name type="scientific">Phytohabitans suffuscus</name>
    <dbReference type="NCBI Taxonomy" id="624315"/>
    <lineage>
        <taxon>Bacteria</taxon>
        <taxon>Bacillati</taxon>
        <taxon>Actinomycetota</taxon>
        <taxon>Actinomycetes</taxon>
        <taxon>Micromonosporales</taxon>
        <taxon>Micromonosporaceae</taxon>
    </lineage>
</organism>
<dbReference type="PROSITE" id="PS00018">
    <property type="entry name" value="EF_HAND_1"/>
    <property type="match status" value="1"/>
</dbReference>
<evidence type="ECO:0000313" key="4">
    <source>
        <dbReference type="Proteomes" id="UP000503011"/>
    </source>
</evidence>
<feature type="region of interest" description="Disordered" evidence="1">
    <location>
        <begin position="235"/>
        <end position="256"/>
    </location>
</feature>
<proteinExistence type="predicted"/>
<reference evidence="3 4" key="2">
    <citation type="submission" date="2020-03" db="EMBL/GenBank/DDBJ databases">
        <authorList>
            <person name="Ichikawa N."/>
            <person name="Kimura A."/>
            <person name="Kitahashi Y."/>
            <person name="Uohara A."/>
        </authorList>
    </citation>
    <scope>NUCLEOTIDE SEQUENCE [LARGE SCALE GENOMIC DNA]</scope>
    <source>
        <strain evidence="3 4">NBRC 105367</strain>
    </source>
</reference>
<evidence type="ECO:0000256" key="1">
    <source>
        <dbReference type="SAM" id="MobiDB-lite"/>
    </source>
</evidence>
<dbReference type="AlphaFoldDB" id="A0A6F8YAN2"/>
<gene>
    <name evidence="3" type="ORF">Psuf_003240</name>
</gene>
<protein>
    <recommendedName>
        <fullName evidence="5">YD repeat-containing protein</fullName>
    </recommendedName>
</protein>
<evidence type="ECO:0008006" key="5">
    <source>
        <dbReference type="Google" id="ProtNLM"/>
    </source>
</evidence>
<feature type="compositionally biased region" description="Polar residues" evidence="1">
    <location>
        <begin position="238"/>
        <end position="248"/>
    </location>
</feature>
<feature type="region of interest" description="Disordered" evidence="1">
    <location>
        <begin position="325"/>
        <end position="381"/>
    </location>
</feature>
<dbReference type="EMBL" id="AP022871">
    <property type="protein sequence ID" value="BCB83011.1"/>
    <property type="molecule type" value="Genomic_DNA"/>
</dbReference>
<feature type="compositionally biased region" description="Acidic residues" evidence="1">
    <location>
        <begin position="354"/>
        <end position="363"/>
    </location>
</feature>
<reference evidence="3 4" key="1">
    <citation type="submission" date="2020-03" db="EMBL/GenBank/DDBJ databases">
        <title>Whole genome shotgun sequence of Phytohabitans suffuscus NBRC 105367.</title>
        <authorList>
            <person name="Komaki H."/>
            <person name="Tamura T."/>
        </authorList>
    </citation>
    <scope>NUCLEOTIDE SEQUENCE [LARGE SCALE GENOMIC DNA]</scope>
    <source>
        <strain evidence="3 4">NBRC 105367</strain>
    </source>
</reference>
<accession>A0A6F8YAN2</accession>
<evidence type="ECO:0000313" key="3">
    <source>
        <dbReference type="EMBL" id="BCB83011.1"/>
    </source>
</evidence>
<feature type="chain" id="PRO_5026175506" description="YD repeat-containing protein" evidence="2">
    <location>
        <begin position="28"/>
        <end position="475"/>
    </location>
</feature>
<keyword evidence="2" id="KW-0732">Signal</keyword>
<dbReference type="InterPro" id="IPR018247">
    <property type="entry name" value="EF_Hand_1_Ca_BS"/>
</dbReference>
<dbReference type="RefSeq" id="WP_173152990.1">
    <property type="nucleotide sequence ID" value="NZ_AP022871.1"/>
</dbReference>
<dbReference type="KEGG" id="psuu:Psuf_003240"/>
<feature type="signal peptide" evidence="2">
    <location>
        <begin position="1"/>
        <end position="27"/>
    </location>
</feature>
<evidence type="ECO:0000256" key="2">
    <source>
        <dbReference type="SAM" id="SignalP"/>
    </source>
</evidence>